<dbReference type="STRING" id="544711.F0USW6"/>
<evidence type="ECO:0000313" key="2">
    <source>
        <dbReference type="EMBL" id="EGC48993.1"/>
    </source>
</evidence>
<protein>
    <submittedName>
        <fullName evidence="2">Phosphotransferase enzyme family protein</fullName>
    </submittedName>
</protein>
<dbReference type="OrthoDB" id="8300194at2759"/>
<keyword evidence="2" id="KW-0808">Transferase</keyword>
<accession>F0USW6</accession>
<dbReference type="CDD" id="cd05120">
    <property type="entry name" value="APH_ChoK_like"/>
    <property type="match status" value="1"/>
</dbReference>
<dbReference type="Pfam" id="PF01636">
    <property type="entry name" value="APH"/>
    <property type="match status" value="1"/>
</dbReference>
<dbReference type="VEuPathDB" id="FungiDB:I7I53_02184"/>
<dbReference type="InterPro" id="IPR002575">
    <property type="entry name" value="Aminoglycoside_PTrfase"/>
</dbReference>
<dbReference type="InterPro" id="IPR011009">
    <property type="entry name" value="Kinase-like_dom_sf"/>
</dbReference>
<dbReference type="PANTHER" id="PTHR21310">
    <property type="entry name" value="AMINOGLYCOSIDE PHOSPHOTRANSFERASE-RELATED-RELATED"/>
    <property type="match status" value="1"/>
</dbReference>
<evidence type="ECO:0000313" key="3">
    <source>
        <dbReference type="Proteomes" id="UP000008142"/>
    </source>
</evidence>
<dbReference type="SUPFAM" id="SSF56112">
    <property type="entry name" value="Protein kinase-like (PK-like)"/>
    <property type="match status" value="1"/>
</dbReference>
<dbReference type="Proteomes" id="UP000008142">
    <property type="component" value="Unassembled WGS sequence"/>
</dbReference>
<reference evidence="3" key="1">
    <citation type="submission" date="2008-07" db="EMBL/GenBank/DDBJ databases">
        <title>Annotation of Ajellomyces capsulatus strain H88.</title>
        <authorList>
            <person name="Champion M."/>
            <person name="Cuomo C."/>
            <person name="Ma L.-J."/>
            <person name="Henn M.R."/>
            <person name="Sil A."/>
            <person name="Goldman B."/>
            <person name="Young S.K."/>
            <person name="Kodira C.D."/>
            <person name="Zeng Q."/>
            <person name="Koehrsen M."/>
            <person name="Alvarado L."/>
            <person name="Berlin A."/>
            <person name="Borenstein D."/>
            <person name="Chen Z."/>
            <person name="Engels R."/>
            <person name="Freedman E."/>
            <person name="Gellesch M."/>
            <person name="Goldberg J."/>
            <person name="Griggs A."/>
            <person name="Gujja S."/>
            <person name="Heiman D."/>
            <person name="Hepburn T."/>
            <person name="Howarth C."/>
            <person name="Jen D."/>
            <person name="Larson L."/>
            <person name="Lewis B."/>
            <person name="Mehta T."/>
            <person name="Park D."/>
            <person name="Pearson M."/>
            <person name="Roberts A."/>
            <person name="Saif S."/>
            <person name="Shea T."/>
            <person name="Shenoy N."/>
            <person name="Sisk P."/>
            <person name="Stolte C."/>
            <person name="Sykes S."/>
            <person name="Walk T."/>
            <person name="White J."/>
            <person name="Yandava C."/>
            <person name="Klein B."/>
            <person name="McEwen J.G."/>
            <person name="Puccia R."/>
            <person name="Goldman G.H."/>
            <person name="Felipe M.S."/>
            <person name="Nino-Vega G."/>
            <person name="San-Blas G."/>
            <person name="Taylor J."/>
            <person name="Mendoza L."/>
            <person name="Galagan J."/>
            <person name="Nusbaum C."/>
            <person name="Birren B."/>
        </authorList>
    </citation>
    <scope>NUCLEOTIDE SEQUENCE [LARGE SCALE GENOMIC DNA]</scope>
    <source>
        <strain evidence="3">H88</strain>
    </source>
</reference>
<name>F0USW6_AJEC8</name>
<dbReference type="HOGENOM" id="CLU_021768_3_2_1"/>
<dbReference type="GO" id="GO:0016740">
    <property type="term" value="F:transferase activity"/>
    <property type="evidence" value="ECO:0007669"/>
    <property type="project" value="UniProtKB-KW"/>
</dbReference>
<dbReference type="AlphaFoldDB" id="F0USW6"/>
<proteinExistence type="predicted"/>
<evidence type="ECO:0000259" key="1">
    <source>
        <dbReference type="Pfam" id="PF01636"/>
    </source>
</evidence>
<dbReference type="InterPro" id="IPR051678">
    <property type="entry name" value="AGP_Transferase"/>
</dbReference>
<sequence length="342" mass="39027">MRGNSIIRTSINAHYTYGRRGLPRPLLSILVWSSDIQQGFDGLSIIQSPRLTRSTPIAASASGVERVDGILLKKRAGIVAPTHSTQGLSAGYGQYLAHSFIGVPQVTRLDEHRVLKESRHDRREIDTMRFIADNTSIPVPKIYNTRFDEEKHISYIVMEYIDGEPLNKAWANLNRDQRISTCHQLAEYLTQLQMLTGERIEAVNSSTVRVGLTESRWGGPFDSEKEFNYFLTQGVQRHDLTDNHAIHFAHGNLNPRNIMVNKRGRITAILDWEWAGWFPQYWDVVRMLLDIPGKRQMPNYAEHLQVTLPYLYKEEYLAILDVFGLKSSGPRATPLHATSRSM</sequence>
<dbReference type="OMA" id="TESRWGG"/>
<gene>
    <name evidence="2" type="ORF">HCEG_08208</name>
</gene>
<dbReference type="Gene3D" id="3.90.1200.10">
    <property type="match status" value="1"/>
</dbReference>
<feature type="domain" description="Aminoglycoside phosphotransferase" evidence="1">
    <location>
        <begin position="114"/>
        <end position="298"/>
    </location>
</feature>
<organism evidence="3">
    <name type="scientific">Ajellomyces capsulatus (strain H88)</name>
    <name type="common">Darling's disease fungus</name>
    <name type="synonym">Histoplasma capsulatum</name>
    <dbReference type="NCBI Taxonomy" id="544711"/>
    <lineage>
        <taxon>Eukaryota</taxon>
        <taxon>Fungi</taxon>
        <taxon>Dikarya</taxon>
        <taxon>Ascomycota</taxon>
        <taxon>Pezizomycotina</taxon>
        <taxon>Eurotiomycetes</taxon>
        <taxon>Eurotiomycetidae</taxon>
        <taxon>Onygenales</taxon>
        <taxon>Ajellomycetaceae</taxon>
        <taxon>Histoplasma</taxon>
    </lineage>
</organism>
<dbReference type="EMBL" id="DS990642">
    <property type="protein sequence ID" value="EGC48993.1"/>
    <property type="molecule type" value="Genomic_DNA"/>
</dbReference>
<dbReference type="PANTHER" id="PTHR21310:SF58">
    <property type="entry name" value="AMINOGLYCOSIDE PHOSPHOTRANSFERASE DOMAIN-CONTAINING PROTEIN"/>
    <property type="match status" value="1"/>
</dbReference>